<dbReference type="EMBL" id="JAGKQM010000014">
    <property type="protein sequence ID" value="KAH0886329.1"/>
    <property type="molecule type" value="Genomic_DNA"/>
</dbReference>
<feature type="region of interest" description="Disordered" evidence="1">
    <location>
        <begin position="149"/>
        <end position="196"/>
    </location>
</feature>
<feature type="compositionally biased region" description="Polar residues" evidence="1">
    <location>
        <begin position="34"/>
        <end position="46"/>
    </location>
</feature>
<organism evidence="2 3">
    <name type="scientific">Brassica napus</name>
    <name type="common">Rape</name>
    <dbReference type="NCBI Taxonomy" id="3708"/>
    <lineage>
        <taxon>Eukaryota</taxon>
        <taxon>Viridiplantae</taxon>
        <taxon>Streptophyta</taxon>
        <taxon>Embryophyta</taxon>
        <taxon>Tracheophyta</taxon>
        <taxon>Spermatophyta</taxon>
        <taxon>Magnoliopsida</taxon>
        <taxon>eudicotyledons</taxon>
        <taxon>Gunneridae</taxon>
        <taxon>Pentapetalae</taxon>
        <taxon>rosids</taxon>
        <taxon>malvids</taxon>
        <taxon>Brassicales</taxon>
        <taxon>Brassicaceae</taxon>
        <taxon>Brassiceae</taxon>
        <taxon>Brassica</taxon>
    </lineage>
</organism>
<evidence type="ECO:0000256" key="1">
    <source>
        <dbReference type="SAM" id="MobiDB-lite"/>
    </source>
</evidence>
<evidence type="ECO:0000313" key="2">
    <source>
        <dbReference type="EMBL" id="KAH0886329.1"/>
    </source>
</evidence>
<protein>
    <submittedName>
        <fullName evidence="2">Uncharacterized protein</fullName>
    </submittedName>
</protein>
<proteinExistence type="predicted"/>
<feature type="compositionally biased region" description="Polar residues" evidence="1">
    <location>
        <begin position="187"/>
        <end position="196"/>
    </location>
</feature>
<comment type="caution">
    <text evidence="2">The sequence shown here is derived from an EMBL/GenBank/DDBJ whole genome shotgun (WGS) entry which is preliminary data.</text>
</comment>
<dbReference type="Proteomes" id="UP000824890">
    <property type="component" value="Unassembled WGS sequence"/>
</dbReference>
<gene>
    <name evidence="2" type="ORF">HID58_062425</name>
</gene>
<accession>A0ABQ8A1G6</accession>
<feature type="compositionally biased region" description="Basic and acidic residues" evidence="1">
    <location>
        <begin position="55"/>
        <end position="64"/>
    </location>
</feature>
<reference evidence="2 3" key="1">
    <citation type="submission" date="2021-05" db="EMBL/GenBank/DDBJ databases">
        <title>Genome Assembly of Synthetic Allotetraploid Brassica napus Reveals Homoeologous Exchanges between Subgenomes.</title>
        <authorList>
            <person name="Davis J.T."/>
        </authorList>
    </citation>
    <scope>NUCLEOTIDE SEQUENCE [LARGE SCALE GENOMIC DNA]</scope>
    <source>
        <strain evidence="3">cv. Da-Ae</strain>
        <tissue evidence="2">Seedling</tissue>
    </source>
</reference>
<sequence length="196" mass="21794">IFLIGKTGQVQSTQSKVQLHNQKARGLKTKKQQTDPLTGPSAQTLKAQRHASHPPRLDRPRLDLPLEPHHRNFISSELRTCRASVETISVLPTLSTRRRASSLLEISSDKAKAPTQGRQTRPIRSIIETQTLRIATKYLKPVTQSCCSLHPPETRADDGEAEETTTSRKQKPAATELWKPPSPGIKTHTTSVFTTL</sequence>
<feature type="region of interest" description="Disordered" evidence="1">
    <location>
        <begin position="23"/>
        <end position="64"/>
    </location>
</feature>
<feature type="non-terminal residue" evidence="2">
    <location>
        <position position="1"/>
    </location>
</feature>
<keyword evidence="3" id="KW-1185">Reference proteome</keyword>
<evidence type="ECO:0000313" key="3">
    <source>
        <dbReference type="Proteomes" id="UP000824890"/>
    </source>
</evidence>
<name>A0ABQ8A1G6_BRANA</name>